<proteinExistence type="predicted"/>
<gene>
    <name evidence="2" type="ORF">BGZ80_011435</name>
</gene>
<feature type="region of interest" description="Disordered" evidence="1">
    <location>
        <begin position="141"/>
        <end position="200"/>
    </location>
</feature>
<dbReference type="EMBL" id="JAAAID010000092">
    <property type="protein sequence ID" value="KAG0022700.1"/>
    <property type="molecule type" value="Genomic_DNA"/>
</dbReference>
<feature type="compositionally biased region" description="Basic and acidic residues" evidence="1">
    <location>
        <begin position="166"/>
        <end position="180"/>
    </location>
</feature>
<evidence type="ECO:0000256" key="1">
    <source>
        <dbReference type="SAM" id="MobiDB-lite"/>
    </source>
</evidence>
<reference evidence="2" key="1">
    <citation type="journal article" date="2020" name="Fungal Divers.">
        <title>Resolving the Mortierellaceae phylogeny through synthesis of multi-gene phylogenetics and phylogenomics.</title>
        <authorList>
            <person name="Vandepol N."/>
            <person name="Liber J."/>
            <person name="Desiro A."/>
            <person name="Na H."/>
            <person name="Kennedy M."/>
            <person name="Barry K."/>
            <person name="Grigoriev I.V."/>
            <person name="Miller A.N."/>
            <person name="O'Donnell K."/>
            <person name="Stajich J.E."/>
            <person name="Bonito G."/>
        </authorList>
    </citation>
    <scope>NUCLEOTIDE SEQUENCE</scope>
    <source>
        <strain evidence="2">NRRL 2769</strain>
    </source>
</reference>
<accession>A0A9P6N2G1</accession>
<sequence length="292" mass="33298">MLSFRSFHERHFSISQRQAFFGAAYITPWHSQLPNWGQGQSYLPTGNDTVQSYQSYQPYQETPENESESKGPDECDAQEPSVTGDLDHGSLMPHLSKEAIEIFEFSRRFRQEKAAAAQLEQTRLRKRRTKRRKLTKLGFALDEGDSGSESNASADGVAVDGATKGVKAERCESNEEGHESDVDDDWDDDSVTQEPPPTDVSFLKQKSRRADMTRKELYGMDSSDNQNASEIGINEMLERLVNQIYEDSLGLLPTPPVEETRRDKRQRLRGEESQFVDRRNQVVYWPGLPLRC</sequence>
<evidence type="ECO:0000313" key="3">
    <source>
        <dbReference type="Proteomes" id="UP000703661"/>
    </source>
</evidence>
<dbReference type="AlphaFoldDB" id="A0A9P6N2G1"/>
<organism evidence="2 3">
    <name type="scientific">Entomortierella chlamydospora</name>
    <dbReference type="NCBI Taxonomy" id="101097"/>
    <lineage>
        <taxon>Eukaryota</taxon>
        <taxon>Fungi</taxon>
        <taxon>Fungi incertae sedis</taxon>
        <taxon>Mucoromycota</taxon>
        <taxon>Mortierellomycotina</taxon>
        <taxon>Mortierellomycetes</taxon>
        <taxon>Mortierellales</taxon>
        <taxon>Mortierellaceae</taxon>
        <taxon>Entomortierella</taxon>
    </lineage>
</organism>
<protein>
    <submittedName>
        <fullName evidence="2">Uncharacterized protein</fullName>
    </submittedName>
</protein>
<comment type="caution">
    <text evidence="2">The sequence shown here is derived from an EMBL/GenBank/DDBJ whole genome shotgun (WGS) entry which is preliminary data.</text>
</comment>
<evidence type="ECO:0000313" key="2">
    <source>
        <dbReference type="EMBL" id="KAG0022700.1"/>
    </source>
</evidence>
<keyword evidence="3" id="KW-1185">Reference proteome</keyword>
<feature type="region of interest" description="Disordered" evidence="1">
    <location>
        <begin position="57"/>
        <end position="91"/>
    </location>
</feature>
<dbReference type="Proteomes" id="UP000703661">
    <property type="component" value="Unassembled WGS sequence"/>
</dbReference>
<feature type="compositionally biased region" description="Acidic residues" evidence="1">
    <location>
        <begin position="181"/>
        <end position="191"/>
    </location>
</feature>
<name>A0A9P6N2G1_9FUNG</name>